<dbReference type="FunFam" id="3.40.50.2300:FF:000001">
    <property type="entry name" value="DNA-binding response regulator PhoB"/>
    <property type="match status" value="1"/>
</dbReference>
<feature type="domain" description="Response regulatory" evidence="8">
    <location>
        <begin position="4"/>
        <end position="118"/>
    </location>
</feature>
<dbReference type="Pfam" id="PF00072">
    <property type="entry name" value="Response_reg"/>
    <property type="match status" value="1"/>
</dbReference>
<feature type="domain" description="OmpR/PhoB-type" evidence="9">
    <location>
        <begin position="126"/>
        <end position="224"/>
    </location>
</feature>
<dbReference type="SUPFAM" id="SSF52172">
    <property type="entry name" value="CheY-like"/>
    <property type="match status" value="1"/>
</dbReference>
<evidence type="ECO:0000313" key="10">
    <source>
        <dbReference type="EMBL" id="KKU64429.1"/>
    </source>
</evidence>
<dbReference type="GO" id="GO:0000976">
    <property type="term" value="F:transcription cis-regulatory region binding"/>
    <property type="evidence" value="ECO:0007669"/>
    <property type="project" value="TreeGrafter"/>
</dbReference>
<dbReference type="SMART" id="SM00448">
    <property type="entry name" value="REC"/>
    <property type="match status" value="1"/>
</dbReference>
<dbReference type="GO" id="GO:0005829">
    <property type="term" value="C:cytosol"/>
    <property type="evidence" value="ECO:0007669"/>
    <property type="project" value="TreeGrafter"/>
</dbReference>
<evidence type="ECO:0000256" key="7">
    <source>
        <dbReference type="PROSITE-ProRule" id="PRU01091"/>
    </source>
</evidence>
<gene>
    <name evidence="10" type="ORF">UX86_C0008G0001</name>
</gene>
<evidence type="ECO:0000256" key="2">
    <source>
        <dbReference type="ARBA" id="ARBA00023012"/>
    </source>
</evidence>
<dbReference type="PANTHER" id="PTHR48111">
    <property type="entry name" value="REGULATOR OF RPOS"/>
    <property type="match status" value="1"/>
</dbReference>
<evidence type="ECO:0000259" key="8">
    <source>
        <dbReference type="PROSITE" id="PS50110"/>
    </source>
</evidence>
<organism evidence="10 11">
    <name type="scientific">Candidatus Amesbacteria bacterium GW2011_GWC1_47_15</name>
    <dbReference type="NCBI Taxonomy" id="1618364"/>
    <lineage>
        <taxon>Bacteria</taxon>
        <taxon>Candidatus Amesiibacteriota</taxon>
    </lineage>
</organism>
<dbReference type="GO" id="GO:0000156">
    <property type="term" value="F:phosphorelay response regulator activity"/>
    <property type="evidence" value="ECO:0007669"/>
    <property type="project" value="TreeGrafter"/>
</dbReference>
<dbReference type="Gene3D" id="1.10.10.10">
    <property type="entry name" value="Winged helix-like DNA-binding domain superfamily/Winged helix DNA-binding domain"/>
    <property type="match status" value="1"/>
</dbReference>
<dbReference type="PROSITE" id="PS50110">
    <property type="entry name" value="RESPONSE_REGULATORY"/>
    <property type="match status" value="1"/>
</dbReference>
<dbReference type="PATRIC" id="fig|1618364.3.peg.279"/>
<evidence type="ECO:0000256" key="3">
    <source>
        <dbReference type="ARBA" id="ARBA00023015"/>
    </source>
</evidence>
<dbReference type="InterPro" id="IPR011006">
    <property type="entry name" value="CheY-like_superfamily"/>
</dbReference>
<accession>A0A0G1S4J4</accession>
<proteinExistence type="predicted"/>
<dbReference type="Gene3D" id="3.40.50.2300">
    <property type="match status" value="1"/>
</dbReference>
<evidence type="ECO:0000256" key="6">
    <source>
        <dbReference type="PROSITE-ProRule" id="PRU00169"/>
    </source>
</evidence>
<keyword evidence="3" id="KW-0805">Transcription regulation</keyword>
<dbReference type="InterPro" id="IPR001867">
    <property type="entry name" value="OmpR/PhoB-type_DNA-bd"/>
</dbReference>
<keyword evidence="1 6" id="KW-0597">Phosphoprotein</keyword>
<protein>
    <submittedName>
        <fullName evidence="10">Two component transcriptional regulator, winged helix family</fullName>
    </submittedName>
</protein>
<dbReference type="InterPro" id="IPR039420">
    <property type="entry name" value="WalR-like"/>
</dbReference>
<dbReference type="Gene3D" id="6.10.250.690">
    <property type="match status" value="1"/>
</dbReference>
<dbReference type="AlphaFoldDB" id="A0A0G1S4J4"/>
<keyword evidence="5" id="KW-0804">Transcription</keyword>
<dbReference type="STRING" id="1618364.UX86_C0008G0001"/>
<dbReference type="InterPro" id="IPR036388">
    <property type="entry name" value="WH-like_DNA-bd_sf"/>
</dbReference>
<comment type="caution">
    <text evidence="10">The sequence shown here is derived from an EMBL/GenBank/DDBJ whole genome shotgun (WGS) entry which is preliminary data.</text>
</comment>
<dbReference type="CDD" id="cd19935">
    <property type="entry name" value="REC_OmpR_CusR-like"/>
    <property type="match status" value="1"/>
</dbReference>
<evidence type="ECO:0000256" key="5">
    <source>
        <dbReference type="ARBA" id="ARBA00023163"/>
    </source>
</evidence>
<dbReference type="InterPro" id="IPR001789">
    <property type="entry name" value="Sig_transdc_resp-reg_receiver"/>
</dbReference>
<dbReference type="FunFam" id="1.10.10.10:FF:000005">
    <property type="entry name" value="Two-component system response regulator"/>
    <property type="match status" value="1"/>
</dbReference>
<dbReference type="PANTHER" id="PTHR48111:SF22">
    <property type="entry name" value="REGULATOR OF RPOS"/>
    <property type="match status" value="1"/>
</dbReference>
<evidence type="ECO:0000256" key="1">
    <source>
        <dbReference type="ARBA" id="ARBA00022553"/>
    </source>
</evidence>
<dbReference type="Pfam" id="PF00486">
    <property type="entry name" value="Trans_reg_C"/>
    <property type="match status" value="1"/>
</dbReference>
<dbReference type="GO" id="GO:0032993">
    <property type="term" value="C:protein-DNA complex"/>
    <property type="evidence" value="ECO:0007669"/>
    <property type="project" value="TreeGrafter"/>
</dbReference>
<dbReference type="PROSITE" id="PS51755">
    <property type="entry name" value="OMPR_PHOB"/>
    <property type="match status" value="1"/>
</dbReference>
<evidence type="ECO:0000259" key="9">
    <source>
        <dbReference type="PROSITE" id="PS51755"/>
    </source>
</evidence>
<name>A0A0G1S4J4_9BACT</name>
<dbReference type="GO" id="GO:0006355">
    <property type="term" value="P:regulation of DNA-templated transcription"/>
    <property type="evidence" value="ECO:0007669"/>
    <property type="project" value="InterPro"/>
</dbReference>
<keyword evidence="2" id="KW-0902">Two-component regulatory system</keyword>
<reference evidence="10 11" key="1">
    <citation type="journal article" date="2015" name="Nature">
        <title>rRNA introns, odd ribosomes, and small enigmatic genomes across a large radiation of phyla.</title>
        <authorList>
            <person name="Brown C.T."/>
            <person name="Hug L.A."/>
            <person name="Thomas B.C."/>
            <person name="Sharon I."/>
            <person name="Castelle C.J."/>
            <person name="Singh A."/>
            <person name="Wilkins M.J."/>
            <person name="Williams K.H."/>
            <person name="Banfield J.F."/>
        </authorList>
    </citation>
    <scope>NUCLEOTIDE SEQUENCE [LARGE SCALE GENOMIC DNA]</scope>
</reference>
<dbReference type="EMBL" id="LCNU01000008">
    <property type="protein sequence ID" value="KKU64429.1"/>
    <property type="molecule type" value="Genomic_DNA"/>
</dbReference>
<sequence length="225" mass="25587">MKVRLLVVEDEENLRDSIKRGLKEAGYAVDGTGDGEEGLHLAENEPYDCIVLDIMLPNLNGLDLCRRIREKNIRTPVLMLTAKNSIEDITTGLDSGADDYLTKPFSFAELKSRIAALIRRGQPETSMILKVADLVMDPVKHTVYRRNNKIDLTPKEFSILEYMLRHKNEAVTRTMIIEHIWDINYDSMSNVVDVFIATLRKKIDKNSKSKLILTIHGVGFKISDK</sequence>
<dbReference type="CDD" id="cd00383">
    <property type="entry name" value="trans_reg_C"/>
    <property type="match status" value="1"/>
</dbReference>
<feature type="modified residue" description="4-aspartylphosphate" evidence="6">
    <location>
        <position position="53"/>
    </location>
</feature>
<dbReference type="SMART" id="SM00862">
    <property type="entry name" value="Trans_reg_C"/>
    <property type="match status" value="1"/>
</dbReference>
<feature type="DNA-binding region" description="OmpR/PhoB-type" evidence="7">
    <location>
        <begin position="126"/>
        <end position="224"/>
    </location>
</feature>
<dbReference type="Proteomes" id="UP000034502">
    <property type="component" value="Unassembled WGS sequence"/>
</dbReference>
<evidence type="ECO:0000256" key="4">
    <source>
        <dbReference type="ARBA" id="ARBA00023125"/>
    </source>
</evidence>
<evidence type="ECO:0000313" key="11">
    <source>
        <dbReference type="Proteomes" id="UP000034502"/>
    </source>
</evidence>
<keyword evidence="4 7" id="KW-0238">DNA-binding</keyword>